<dbReference type="PANTHER" id="PTHR24286">
    <property type="entry name" value="CYTOCHROME P450 26"/>
    <property type="match status" value="1"/>
</dbReference>
<evidence type="ECO:0000256" key="3">
    <source>
        <dbReference type="ARBA" id="ARBA00022723"/>
    </source>
</evidence>
<comment type="caution">
    <text evidence="8">The sequence shown here is derived from an EMBL/GenBank/DDBJ whole genome shotgun (WGS) entry which is preliminary data.</text>
</comment>
<proteinExistence type="inferred from homology"/>
<dbReference type="InterPro" id="IPR036396">
    <property type="entry name" value="Cyt_P450_sf"/>
</dbReference>
<dbReference type="Proteomes" id="UP001168146">
    <property type="component" value="Unassembled WGS sequence"/>
</dbReference>
<feature type="region of interest" description="Disordered" evidence="7">
    <location>
        <begin position="171"/>
        <end position="192"/>
    </location>
</feature>
<evidence type="ECO:0000256" key="4">
    <source>
        <dbReference type="ARBA" id="ARBA00023002"/>
    </source>
</evidence>
<dbReference type="GO" id="GO:0016705">
    <property type="term" value="F:oxidoreductase activity, acting on paired donors, with incorporation or reduction of molecular oxygen"/>
    <property type="evidence" value="ECO:0007669"/>
    <property type="project" value="InterPro"/>
</dbReference>
<comment type="similarity">
    <text evidence="1">Belongs to the cytochrome P450 family.</text>
</comment>
<keyword evidence="4" id="KW-0560">Oxidoreductase</keyword>
<accession>A0AAN6J3B8</accession>
<dbReference type="GO" id="GO:0016125">
    <property type="term" value="P:sterol metabolic process"/>
    <property type="evidence" value="ECO:0007669"/>
    <property type="project" value="TreeGrafter"/>
</dbReference>
<dbReference type="GO" id="GO:0004497">
    <property type="term" value="F:monooxygenase activity"/>
    <property type="evidence" value="ECO:0007669"/>
    <property type="project" value="UniProtKB-KW"/>
</dbReference>
<evidence type="ECO:0000256" key="5">
    <source>
        <dbReference type="ARBA" id="ARBA00023004"/>
    </source>
</evidence>
<feature type="compositionally biased region" description="Polar residues" evidence="7">
    <location>
        <begin position="246"/>
        <end position="262"/>
    </location>
</feature>
<keyword evidence="2" id="KW-0349">Heme</keyword>
<evidence type="ECO:0000256" key="7">
    <source>
        <dbReference type="SAM" id="MobiDB-lite"/>
    </source>
</evidence>
<sequence>MQLHDTNSGSSAGTLSAIKDPLTCLNHAGQSQFAISLSALTAQVLIYLRRRAPVPSLILTNGSSDAMTPNHALLGIAVLLYALHRLLYPAHADNNPSQRLSDLIVAGIACQVIDSLSDYGVLALWSAMVGICVVVAVALKDALLLGTKTAQSETDTANAIDDIATYASLGEQASSGRHPSEGLSDELPSDTTDAEKRIDDSVAAVADTSLGKNASSQAQTLKGLSNEPPSDTTACPDRTDAEIKTGDSTADASVVKQVSSRSQLRDESSNKMSDKPSSDIKVCPISMGTQALCTKASQTSCIPRVSVDAEFLDILGTKSVKSMGLAAVPSGKRFHRRAQPNQRLVTAFGVENCFTTSDQQVCATFQSIVEGRLNKKNEEWAALATRVEEVVRDEFTTTRKHLKLFAVVQMITLKCQMHVLFGYDTRKRDVDESMRELASEINQQWLRSKAIVEAGTTPEWKFERQDGLREALKKVLPNKDVDDRIDNPLNQLLPGYETMWRVVLRCFAELTARDHAPASEWCDILRDFTENPTDTQLLRISDNKARTSASQISKETLRLYPPTRRVYREYETKTGEMKIVAADIEACHHNPTTWAPDPLRSRPDRWNGMEQKDIEDPIFRPFGGKPFTCPVKRRVGSNMPFGLAMLALLVGTLVKQTAGGWEIIGELPGNDEPLDTEREAYSKLWLKQCSAGGEGGNGSLASRVPDVEESDDRLPSSSVDDGGEKVVV</sequence>
<organism evidence="8 9">
    <name type="scientific">Friedmanniomyces endolithicus</name>
    <dbReference type="NCBI Taxonomy" id="329885"/>
    <lineage>
        <taxon>Eukaryota</taxon>
        <taxon>Fungi</taxon>
        <taxon>Dikarya</taxon>
        <taxon>Ascomycota</taxon>
        <taxon>Pezizomycotina</taxon>
        <taxon>Dothideomycetes</taxon>
        <taxon>Dothideomycetidae</taxon>
        <taxon>Mycosphaerellales</taxon>
        <taxon>Teratosphaeriaceae</taxon>
        <taxon>Friedmanniomyces</taxon>
    </lineage>
</organism>
<dbReference type="InterPro" id="IPR001128">
    <property type="entry name" value="Cyt_P450"/>
</dbReference>
<gene>
    <name evidence="8" type="ORF">LTR82_013269</name>
</gene>
<dbReference type="Gene3D" id="1.10.630.10">
    <property type="entry name" value="Cytochrome P450"/>
    <property type="match status" value="1"/>
</dbReference>
<feature type="region of interest" description="Disordered" evidence="7">
    <location>
        <begin position="691"/>
        <end position="728"/>
    </location>
</feature>
<name>A0AAN6J3B8_9PEZI</name>
<keyword evidence="3" id="KW-0479">Metal-binding</keyword>
<protein>
    <recommendedName>
        <fullName evidence="10">Cytochrome P450</fullName>
    </recommendedName>
</protein>
<dbReference type="PANTHER" id="PTHR24286:SF384">
    <property type="entry name" value="P450, PUTATIVE (EUROFUNG)-RELATED"/>
    <property type="match status" value="1"/>
</dbReference>
<evidence type="ECO:0000313" key="8">
    <source>
        <dbReference type="EMBL" id="KAK0313959.1"/>
    </source>
</evidence>
<dbReference type="AlphaFoldDB" id="A0AAN6J3B8"/>
<dbReference type="GO" id="GO:0005506">
    <property type="term" value="F:iron ion binding"/>
    <property type="evidence" value="ECO:0007669"/>
    <property type="project" value="InterPro"/>
</dbReference>
<evidence type="ECO:0000256" key="6">
    <source>
        <dbReference type="ARBA" id="ARBA00023033"/>
    </source>
</evidence>
<evidence type="ECO:0000313" key="9">
    <source>
        <dbReference type="Proteomes" id="UP001168146"/>
    </source>
</evidence>
<feature type="compositionally biased region" description="Polar residues" evidence="7">
    <location>
        <begin position="210"/>
        <end position="233"/>
    </location>
</feature>
<keyword evidence="6" id="KW-0503">Monooxygenase</keyword>
<reference evidence="8" key="1">
    <citation type="submission" date="2021-12" db="EMBL/GenBank/DDBJ databases">
        <title>Black yeast isolated from Biological Soil Crust.</title>
        <authorList>
            <person name="Kurbessoian T."/>
        </authorList>
    </citation>
    <scope>NUCLEOTIDE SEQUENCE</scope>
    <source>
        <strain evidence="8">CCFEE 5208</strain>
    </source>
</reference>
<keyword evidence="5" id="KW-0408">Iron</keyword>
<dbReference type="Pfam" id="PF00067">
    <property type="entry name" value="p450"/>
    <property type="match status" value="1"/>
</dbReference>
<dbReference type="GO" id="GO:0020037">
    <property type="term" value="F:heme binding"/>
    <property type="evidence" value="ECO:0007669"/>
    <property type="project" value="InterPro"/>
</dbReference>
<feature type="compositionally biased region" description="Basic and acidic residues" evidence="7">
    <location>
        <begin position="263"/>
        <end position="278"/>
    </location>
</feature>
<dbReference type="EMBL" id="JASUXU010000058">
    <property type="protein sequence ID" value="KAK0313959.1"/>
    <property type="molecule type" value="Genomic_DNA"/>
</dbReference>
<feature type="region of interest" description="Disordered" evidence="7">
    <location>
        <begin position="209"/>
        <end position="280"/>
    </location>
</feature>
<evidence type="ECO:0008006" key="10">
    <source>
        <dbReference type="Google" id="ProtNLM"/>
    </source>
</evidence>
<evidence type="ECO:0000256" key="2">
    <source>
        <dbReference type="ARBA" id="ARBA00022617"/>
    </source>
</evidence>
<evidence type="ECO:0000256" key="1">
    <source>
        <dbReference type="ARBA" id="ARBA00010617"/>
    </source>
</evidence>
<dbReference type="SUPFAM" id="SSF48264">
    <property type="entry name" value="Cytochrome P450"/>
    <property type="match status" value="1"/>
</dbReference>